<dbReference type="AlphaFoldDB" id="A0A8H4QFP5"/>
<feature type="transmembrane region" description="Helical" evidence="2">
    <location>
        <begin position="44"/>
        <end position="66"/>
    </location>
</feature>
<comment type="caution">
    <text evidence="3">The sequence shown here is derived from an EMBL/GenBank/DDBJ whole genome shotgun (WGS) entry which is preliminary data.</text>
</comment>
<proteinExistence type="predicted"/>
<keyword evidence="2" id="KW-1133">Transmembrane helix</keyword>
<reference evidence="3 4" key="1">
    <citation type="submission" date="2019-12" db="EMBL/GenBank/DDBJ databases">
        <authorList>
            <person name="Floudas D."/>
            <person name="Bentzer J."/>
            <person name="Ahren D."/>
            <person name="Johansson T."/>
            <person name="Persson P."/>
            <person name="Tunlid A."/>
        </authorList>
    </citation>
    <scope>NUCLEOTIDE SEQUENCE [LARGE SCALE GENOMIC DNA]</scope>
    <source>
        <strain evidence="3 4">CBS 102.39</strain>
    </source>
</reference>
<accession>A0A8H4QFP5</accession>
<evidence type="ECO:0000256" key="2">
    <source>
        <dbReference type="SAM" id="Phobius"/>
    </source>
</evidence>
<name>A0A8H4QFP5_9AGAR</name>
<feature type="transmembrane region" description="Helical" evidence="2">
    <location>
        <begin position="127"/>
        <end position="147"/>
    </location>
</feature>
<sequence>MLVMKVTLTTLISTELSLPKPYQPPESREPDMQILIRAYRIGEWVLNNALGILSVASLASGILYYTSQVKDAAAAGCLEQALPLVALTWLTPIVNIILAGLLSARIFRMQTNLSELLGSSMSQQSRYTRIAMICIESSALIVVVGMACTVTPNESTPPAWAAFPSFLFPHICVISPVLIIYRVAQGRSVEVMESTRADSSRQGRVSTMEFVDDTSSKNDVASTV</sequence>
<keyword evidence="2" id="KW-0812">Transmembrane</keyword>
<feature type="transmembrane region" description="Helical" evidence="2">
    <location>
        <begin position="159"/>
        <end position="181"/>
    </location>
</feature>
<keyword evidence="4" id="KW-1185">Reference proteome</keyword>
<dbReference type="EMBL" id="JAACJL010000059">
    <property type="protein sequence ID" value="KAF4610038.1"/>
    <property type="molecule type" value="Genomic_DNA"/>
</dbReference>
<gene>
    <name evidence="3" type="ORF">D9613_010489</name>
</gene>
<feature type="transmembrane region" description="Helical" evidence="2">
    <location>
        <begin position="86"/>
        <end position="107"/>
    </location>
</feature>
<dbReference type="Proteomes" id="UP000521872">
    <property type="component" value="Unassembled WGS sequence"/>
</dbReference>
<evidence type="ECO:0000313" key="4">
    <source>
        <dbReference type="Proteomes" id="UP000521872"/>
    </source>
</evidence>
<evidence type="ECO:0000313" key="3">
    <source>
        <dbReference type="EMBL" id="KAF4610038.1"/>
    </source>
</evidence>
<keyword evidence="2" id="KW-0472">Membrane</keyword>
<evidence type="ECO:0000256" key="1">
    <source>
        <dbReference type="SAM" id="MobiDB-lite"/>
    </source>
</evidence>
<organism evidence="3 4">
    <name type="scientific">Agrocybe pediades</name>
    <dbReference type="NCBI Taxonomy" id="84607"/>
    <lineage>
        <taxon>Eukaryota</taxon>
        <taxon>Fungi</taxon>
        <taxon>Dikarya</taxon>
        <taxon>Basidiomycota</taxon>
        <taxon>Agaricomycotina</taxon>
        <taxon>Agaricomycetes</taxon>
        <taxon>Agaricomycetidae</taxon>
        <taxon>Agaricales</taxon>
        <taxon>Agaricineae</taxon>
        <taxon>Strophariaceae</taxon>
        <taxon>Agrocybe</taxon>
    </lineage>
</organism>
<protein>
    <submittedName>
        <fullName evidence="3">Uncharacterized protein</fullName>
    </submittedName>
</protein>
<feature type="region of interest" description="Disordered" evidence="1">
    <location>
        <begin position="194"/>
        <end position="224"/>
    </location>
</feature>